<sequence length="105" mass="11353">MENRHEDLDISAKLVFDVNLALYLDLVAVLERSGVVTYRQMAARVLNISMDARDDGDVNLSNALEGIAKGFANQEEGLSIGLLKAAHGVRNDEAMGDIPLAPDQS</sequence>
<protein>
    <submittedName>
        <fullName evidence="1">Uncharacterized protein</fullName>
    </submittedName>
</protein>
<organism evidence="1 2">
    <name type="scientific">Variovorax humicola</name>
    <dbReference type="NCBI Taxonomy" id="1769758"/>
    <lineage>
        <taxon>Bacteria</taxon>
        <taxon>Pseudomonadati</taxon>
        <taxon>Pseudomonadota</taxon>
        <taxon>Betaproteobacteria</taxon>
        <taxon>Burkholderiales</taxon>
        <taxon>Comamonadaceae</taxon>
        <taxon>Variovorax</taxon>
    </lineage>
</organism>
<keyword evidence="2" id="KW-1185">Reference proteome</keyword>
<accession>A0ABU8VZB7</accession>
<evidence type="ECO:0000313" key="2">
    <source>
        <dbReference type="Proteomes" id="UP001363010"/>
    </source>
</evidence>
<reference evidence="1 2" key="1">
    <citation type="submission" date="2024-03" db="EMBL/GenBank/DDBJ databases">
        <title>Novel species of the genus Variovorax.</title>
        <authorList>
            <person name="Liu Q."/>
            <person name="Xin Y.-H."/>
        </authorList>
    </citation>
    <scope>NUCLEOTIDE SEQUENCE [LARGE SCALE GENOMIC DNA]</scope>
    <source>
        <strain evidence="1 2">KACC 18501</strain>
    </source>
</reference>
<comment type="caution">
    <text evidence="1">The sequence shown here is derived from an EMBL/GenBank/DDBJ whole genome shotgun (WGS) entry which is preliminary data.</text>
</comment>
<dbReference type="EMBL" id="JBBKZV010000006">
    <property type="protein sequence ID" value="MEJ8823067.1"/>
    <property type="molecule type" value="Genomic_DNA"/>
</dbReference>
<evidence type="ECO:0000313" key="1">
    <source>
        <dbReference type="EMBL" id="MEJ8823067.1"/>
    </source>
</evidence>
<gene>
    <name evidence="1" type="ORF">WKW80_13655</name>
</gene>
<proteinExistence type="predicted"/>
<name>A0ABU8VZB7_9BURK</name>
<dbReference type="Proteomes" id="UP001363010">
    <property type="component" value="Unassembled WGS sequence"/>
</dbReference>
<dbReference type="RefSeq" id="WP_340364095.1">
    <property type="nucleotide sequence ID" value="NZ_JBBKZV010000006.1"/>
</dbReference>